<dbReference type="AlphaFoldDB" id="A0A316TR21"/>
<dbReference type="Gene3D" id="2.120.10.30">
    <property type="entry name" value="TolB, C-terminal domain"/>
    <property type="match status" value="3"/>
</dbReference>
<protein>
    <submittedName>
        <fullName evidence="5">S9 family peptidase</fullName>
    </submittedName>
</protein>
<keyword evidence="2" id="KW-0645">Protease</keyword>
<dbReference type="Pfam" id="PF00326">
    <property type="entry name" value="Peptidase_S9"/>
    <property type="match status" value="1"/>
</dbReference>
<dbReference type="SUPFAM" id="SSF82171">
    <property type="entry name" value="DPP6 N-terminal domain-like"/>
    <property type="match status" value="1"/>
</dbReference>
<dbReference type="PANTHER" id="PTHR42776">
    <property type="entry name" value="SERINE PEPTIDASE S9 FAMILY MEMBER"/>
    <property type="match status" value="1"/>
</dbReference>
<keyword evidence="1" id="KW-0378">Hydrolase</keyword>
<dbReference type="InterPro" id="IPR029058">
    <property type="entry name" value="AB_hydrolase_fold"/>
</dbReference>
<dbReference type="EMBL" id="QGGB01000010">
    <property type="protein sequence ID" value="PWN05475.1"/>
    <property type="molecule type" value="Genomic_DNA"/>
</dbReference>
<evidence type="ECO:0000256" key="3">
    <source>
        <dbReference type="SAM" id="SignalP"/>
    </source>
</evidence>
<dbReference type="InterPro" id="IPR011659">
    <property type="entry name" value="WD40"/>
</dbReference>
<dbReference type="GO" id="GO:0004252">
    <property type="term" value="F:serine-type endopeptidase activity"/>
    <property type="evidence" value="ECO:0007669"/>
    <property type="project" value="TreeGrafter"/>
</dbReference>
<sequence length="666" mass="75181">MSAFILMLLLIPVSQSAARQSAESEKTLDLNMYWELQSAGNTQISPDGSLIVYTRGWIDQITDSRKSEIWIMNSDGTRKRFLAEGSNPSWSPDGTRIAFTAEGEPGGSQIYVRWMDSEGATSQITRLTHSPSNIRWSPDSRYLSFNKRVETKPSLTISMPSRPDGASWTASPKVVERPVYRRDRQGYIDDSYTHIFVVSADGGAVRQLTDGNWNHSSSEWTADSRSLVFSTLRVEDAELQWRHSEIYSVSVDDGTIRQLTDRYGPDSNPLPSPDGRHIAYLGDDWHTDTYRNRKIHLMNTDGSNPRIIAPDFDRSPRNMTWAPDSRGLYFTANSEGNRNIYYVSVNGDVSQITEGVQQINLHSISNLGDLGITSTSFHEPGDIYVLTTGRNRTMTRLTYMNRDLMKDVKLGEVEEIWYKSTDDLDIQGWVVKPPDFDPSQTYPMMLVIHGGPHGMYGVNFNYSWQEHAANGYLVLYTNPRGSAGYGSSFGNEIDNAYPSKDYDDLMAGVDELVGKGWVDTDRMYVYGCSGGGVLTAWVVGHTDRFAAASSNCPVINWLSFVGTTDGISWYRNFENLPWEDPSEHLRRSPLMYVGNVTTPTMLMTGENDLRTPMPQTEEFYAALQVLGVPTAMVRFQDEWHGTSSKPSNFIRTQLYLRAWFEKWGEN</sequence>
<dbReference type="GO" id="GO:0006508">
    <property type="term" value="P:proteolysis"/>
    <property type="evidence" value="ECO:0007669"/>
    <property type="project" value="InterPro"/>
</dbReference>
<comment type="caution">
    <text evidence="5">The sequence shown here is derived from an EMBL/GenBank/DDBJ whole genome shotgun (WGS) entry which is preliminary data.</text>
</comment>
<feature type="domain" description="Peptidase S9 prolyl oligopeptidase catalytic" evidence="4">
    <location>
        <begin position="463"/>
        <end position="663"/>
    </location>
</feature>
<keyword evidence="6" id="KW-1185">Reference proteome</keyword>
<dbReference type="InterPro" id="IPR001375">
    <property type="entry name" value="Peptidase_S9_cat"/>
</dbReference>
<feature type="signal peptide" evidence="3">
    <location>
        <begin position="1"/>
        <end position="17"/>
    </location>
</feature>
<evidence type="ECO:0000256" key="1">
    <source>
        <dbReference type="ARBA" id="ARBA00022801"/>
    </source>
</evidence>
<dbReference type="Gene3D" id="3.40.50.1820">
    <property type="entry name" value="alpha/beta hydrolase"/>
    <property type="match status" value="1"/>
</dbReference>
<evidence type="ECO:0000259" key="4">
    <source>
        <dbReference type="Pfam" id="PF00326"/>
    </source>
</evidence>
<evidence type="ECO:0000313" key="5">
    <source>
        <dbReference type="EMBL" id="PWN05475.1"/>
    </source>
</evidence>
<feature type="chain" id="PRO_5016403164" evidence="3">
    <location>
        <begin position="18"/>
        <end position="666"/>
    </location>
</feature>
<proteinExistence type="predicted"/>
<evidence type="ECO:0000256" key="2">
    <source>
        <dbReference type="ARBA" id="ARBA00022825"/>
    </source>
</evidence>
<keyword evidence="3" id="KW-0732">Signal</keyword>
<evidence type="ECO:0000313" key="6">
    <source>
        <dbReference type="Proteomes" id="UP000245533"/>
    </source>
</evidence>
<name>A0A316TR21_9BACT</name>
<dbReference type="PANTHER" id="PTHR42776:SF4">
    <property type="entry name" value="ACYLAMINO-ACID-RELEASING ENZYME"/>
    <property type="match status" value="1"/>
</dbReference>
<keyword evidence="2" id="KW-0720">Serine protease</keyword>
<dbReference type="Proteomes" id="UP000245533">
    <property type="component" value="Unassembled WGS sequence"/>
</dbReference>
<dbReference type="Pfam" id="PF07676">
    <property type="entry name" value="PD40"/>
    <property type="match status" value="2"/>
</dbReference>
<dbReference type="OrthoDB" id="9812921at2"/>
<reference evidence="5 6" key="1">
    <citation type="submission" date="2018-05" db="EMBL/GenBank/DDBJ databases">
        <title>Rhodohalobacter halophilus gen. nov., sp. nov., a moderately halophilic member of the family Balneolaceae.</title>
        <authorList>
            <person name="Liu Z.-W."/>
        </authorList>
    </citation>
    <scope>NUCLEOTIDE SEQUENCE [LARGE SCALE GENOMIC DNA]</scope>
    <source>
        <strain evidence="5 6">8A47</strain>
    </source>
</reference>
<accession>A0A316TR21</accession>
<dbReference type="InterPro" id="IPR011042">
    <property type="entry name" value="6-blade_b-propeller_TolB-like"/>
</dbReference>
<organism evidence="5 6">
    <name type="scientific">Rhodohalobacter mucosus</name>
    <dbReference type="NCBI Taxonomy" id="2079485"/>
    <lineage>
        <taxon>Bacteria</taxon>
        <taxon>Pseudomonadati</taxon>
        <taxon>Balneolota</taxon>
        <taxon>Balneolia</taxon>
        <taxon>Balneolales</taxon>
        <taxon>Balneolaceae</taxon>
        <taxon>Rhodohalobacter</taxon>
    </lineage>
</organism>
<gene>
    <name evidence="5" type="ORF">DDZ15_14645</name>
</gene>
<dbReference type="SUPFAM" id="SSF53474">
    <property type="entry name" value="alpha/beta-Hydrolases"/>
    <property type="match status" value="1"/>
</dbReference>